<protein>
    <submittedName>
        <fullName evidence="2">Uncharacterized protein</fullName>
    </submittedName>
</protein>
<name>A0A6P1ZKZ0_9BACT</name>
<dbReference type="AlphaFoldDB" id="A0A6P1ZKZ0"/>
<proteinExistence type="predicted"/>
<dbReference type="EMBL" id="QMIF01000001">
    <property type="protein sequence ID" value="TVM36453.1"/>
    <property type="molecule type" value="Genomic_DNA"/>
</dbReference>
<feature type="region of interest" description="Disordered" evidence="1">
    <location>
        <begin position="70"/>
        <end position="105"/>
    </location>
</feature>
<gene>
    <name evidence="2" type="ORF">DQK91_00575</name>
</gene>
<dbReference type="Proteomes" id="UP000434052">
    <property type="component" value="Unassembled WGS sequence"/>
</dbReference>
<evidence type="ECO:0000256" key="1">
    <source>
        <dbReference type="SAM" id="MobiDB-lite"/>
    </source>
</evidence>
<sequence length="105" mass="12038">MYDKGFKMGVFKEEKEFKRVIFNVEVSIAERLEQAKERSRTLGRKLDVDTAVDKALEKFLKKAEKKLEEVEEEQEKKQGKKLKLAEDCTAEQEPDAGSDTDGPAQ</sequence>
<accession>A0A6P1ZKZ0</accession>
<reference evidence="2 3" key="1">
    <citation type="submission" date="2018-06" db="EMBL/GenBank/DDBJ databases">
        <title>Complete genome of Desulfovibrio marinus P48SEP.</title>
        <authorList>
            <person name="Crispim J.S."/>
            <person name="Vidigal P.M.P."/>
            <person name="Silva L.C.F."/>
            <person name="Araujo L.C."/>
            <person name="Laguardia C.N."/>
            <person name="Dias R.S."/>
            <person name="Sousa M.P."/>
            <person name="Paula S.O."/>
            <person name="Silva C."/>
        </authorList>
    </citation>
    <scope>NUCLEOTIDE SEQUENCE [LARGE SCALE GENOMIC DNA]</scope>
    <source>
        <strain evidence="2 3">P48SEP</strain>
    </source>
</reference>
<evidence type="ECO:0000313" key="3">
    <source>
        <dbReference type="Proteomes" id="UP000434052"/>
    </source>
</evidence>
<organism evidence="2 3">
    <name type="scientific">Oceanidesulfovibrio marinus</name>
    <dbReference type="NCBI Taxonomy" id="370038"/>
    <lineage>
        <taxon>Bacteria</taxon>
        <taxon>Pseudomonadati</taxon>
        <taxon>Thermodesulfobacteriota</taxon>
        <taxon>Desulfovibrionia</taxon>
        <taxon>Desulfovibrionales</taxon>
        <taxon>Desulfovibrionaceae</taxon>
        <taxon>Oceanidesulfovibrio</taxon>
    </lineage>
</organism>
<comment type="caution">
    <text evidence="2">The sequence shown here is derived from an EMBL/GenBank/DDBJ whole genome shotgun (WGS) entry which is preliminary data.</text>
</comment>
<feature type="compositionally biased region" description="Acidic residues" evidence="1">
    <location>
        <begin position="88"/>
        <end position="98"/>
    </location>
</feature>
<evidence type="ECO:0000313" key="2">
    <source>
        <dbReference type="EMBL" id="TVM36453.1"/>
    </source>
</evidence>